<dbReference type="Pfam" id="PF04932">
    <property type="entry name" value="Wzy_C"/>
    <property type="match status" value="1"/>
</dbReference>
<comment type="caution">
    <text evidence="7">The sequence shown here is derived from an EMBL/GenBank/DDBJ whole genome shotgun (WGS) entry which is preliminary data.</text>
</comment>
<dbReference type="Proteomes" id="UP000563898">
    <property type="component" value="Unassembled WGS sequence"/>
</dbReference>
<keyword evidence="7" id="KW-0436">Ligase</keyword>
<protein>
    <submittedName>
        <fullName evidence="7">O-antigen ligase family protein</fullName>
    </submittedName>
</protein>
<evidence type="ECO:0000256" key="5">
    <source>
        <dbReference type="SAM" id="Phobius"/>
    </source>
</evidence>
<feature type="transmembrane region" description="Helical" evidence="5">
    <location>
        <begin position="184"/>
        <end position="209"/>
    </location>
</feature>
<dbReference type="GO" id="GO:0016020">
    <property type="term" value="C:membrane"/>
    <property type="evidence" value="ECO:0007669"/>
    <property type="project" value="UniProtKB-SubCell"/>
</dbReference>
<dbReference type="EMBL" id="JAAXPC010000001">
    <property type="protein sequence ID" value="NKY00422.1"/>
    <property type="molecule type" value="Genomic_DNA"/>
</dbReference>
<accession>A0A846WF42</accession>
<keyword evidence="3 5" id="KW-1133">Transmembrane helix</keyword>
<evidence type="ECO:0000313" key="7">
    <source>
        <dbReference type="EMBL" id="NKY00422.1"/>
    </source>
</evidence>
<keyword evidence="4 5" id="KW-0472">Membrane</keyword>
<dbReference type="GO" id="GO:0016874">
    <property type="term" value="F:ligase activity"/>
    <property type="evidence" value="ECO:0007669"/>
    <property type="project" value="UniProtKB-KW"/>
</dbReference>
<proteinExistence type="predicted"/>
<evidence type="ECO:0000313" key="8">
    <source>
        <dbReference type="Proteomes" id="UP000563898"/>
    </source>
</evidence>
<reference evidence="7 8" key="1">
    <citation type="submission" date="2020-04" db="EMBL/GenBank/DDBJ databases">
        <title>MicrobeNet Type strains.</title>
        <authorList>
            <person name="Nicholson A.C."/>
        </authorList>
    </citation>
    <scope>NUCLEOTIDE SEQUENCE [LARGE SCALE GENOMIC DNA]</scope>
    <source>
        <strain evidence="7 8">ATCC BAA-14</strain>
    </source>
</reference>
<evidence type="ECO:0000259" key="6">
    <source>
        <dbReference type="Pfam" id="PF04932"/>
    </source>
</evidence>
<feature type="transmembrane region" description="Helical" evidence="5">
    <location>
        <begin position="221"/>
        <end position="242"/>
    </location>
</feature>
<dbReference type="AlphaFoldDB" id="A0A846WF42"/>
<evidence type="ECO:0000256" key="3">
    <source>
        <dbReference type="ARBA" id="ARBA00022989"/>
    </source>
</evidence>
<dbReference type="InterPro" id="IPR007016">
    <property type="entry name" value="O-antigen_ligase-rel_domated"/>
</dbReference>
<gene>
    <name evidence="7" type="ORF">HGA05_02360</name>
</gene>
<name>A0A846WF42_9ACTN</name>
<evidence type="ECO:0000256" key="2">
    <source>
        <dbReference type="ARBA" id="ARBA00022692"/>
    </source>
</evidence>
<evidence type="ECO:0000256" key="1">
    <source>
        <dbReference type="ARBA" id="ARBA00004141"/>
    </source>
</evidence>
<sequence>MTAATAPALIYCCCVVVGLIVGVRLGLLSIMAFVCSVFICFMSYSRYQLLAVVAASVIGLVCLVAREGIVSGSRRIFMILAVAIGVILLSWVALRVTSSVGTVSQRISDTIGAYGSRVVGGLSSSSIDLDSSAQDRVIEDRYLIEQFVDAPVLGHGFGFAYRPRIGASGQFSASDLGQYYAHNFYLWSACKGGLALLGSFTVVASIGVARTVRFVRHVAQSCCLLGVYAGLLVCLVFAPLLASAPSGLIVGAVLASGLFAPRIFATDELAVWSDEFVPAKQQVANRGAS</sequence>
<dbReference type="RefSeq" id="WP_168436241.1">
    <property type="nucleotide sequence ID" value="NZ_JAAXPC010000001.1"/>
</dbReference>
<feature type="transmembrane region" description="Helical" evidence="5">
    <location>
        <begin position="9"/>
        <end position="39"/>
    </location>
</feature>
<feature type="transmembrane region" description="Helical" evidence="5">
    <location>
        <begin position="45"/>
        <end position="64"/>
    </location>
</feature>
<keyword evidence="2 5" id="KW-0812">Transmembrane</keyword>
<feature type="transmembrane region" description="Helical" evidence="5">
    <location>
        <begin position="76"/>
        <end position="94"/>
    </location>
</feature>
<comment type="subcellular location">
    <subcellularLocation>
        <location evidence="1">Membrane</location>
        <topology evidence="1">Multi-pass membrane protein</topology>
    </subcellularLocation>
</comment>
<evidence type="ECO:0000256" key="4">
    <source>
        <dbReference type="ARBA" id="ARBA00023136"/>
    </source>
</evidence>
<organism evidence="7 8">
    <name type="scientific">Gordonia polyisoprenivorans</name>
    <dbReference type="NCBI Taxonomy" id="84595"/>
    <lineage>
        <taxon>Bacteria</taxon>
        <taxon>Bacillati</taxon>
        <taxon>Actinomycetota</taxon>
        <taxon>Actinomycetes</taxon>
        <taxon>Mycobacteriales</taxon>
        <taxon>Gordoniaceae</taxon>
        <taxon>Gordonia</taxon>
    </lineage>
</organism>
<feature type="domain" description="O-antigen ligase-related" evidence="6">
    <location>
        <begin position="32"/>
        <end position="197"/>
    </location>
</feature>